<feature type="signal peptide" evidence="1">
    <location>
        <begin position="1"/>
        <end position="27"/>
    </location>
</feature>
<name>A0A976FHZ4_BRELC</name>
<dbReference type="PROSITE" id="PS51257">
    <property type="entry name" value="PROKAR_LIPOPROTEIN"/>
    <property type="match status" value="1"/>
</dbReference>
<evidence type="ECO:0000256" key="1">
    <source>
        <dbReference type="SAM" id="SignalP"/>
    </source>
</evidence>
<dbReference type="GeneID" id="94351049"/>
<reference evidence="2 3" key="1">
    <citation type="journal article" date="2021" name="Genome Biol.">
        <title>AFLAP: assembly-free linkage analysis pipeline using k-mers from genome sequencing data.</title>
        <authorList>
            <person name="Fletcher K."/>
            <person name="Zhang L."/>
            <person name="Gil J."/>
            <person name="Han R."/>
            <person name="Cavanaugh K."/>
            <person name="Michelmore R."/>
        </authorList>
    </citation>
    <scope>NUCLEOTIDE SEQUENCE [LARGE SCALE GENOMIC DNA]</scope>
    <source>
        <strain evidence="2 3">SF5</strain>
    </source>
</reference>
<feature type="chain" id="PRO_5037907384" description="RxLR effector protein" evidence="1">
    <location>
        <begin position="28"/>
        <end position="530"/>
    </location>
</feature>
<dbReference type="KEGG" id="blac:94351049"/>
<proteinExistence type="predicted"/>
<comment type="caution">
    <text evidence="2">The sequence shown here is derived from an EMBL/GenBank/DDBJ whole genome shotgun (WGS) entry which is preliminary data.</text>
</comment>
<protein>
    <recommendedName>
        <fullName evidence="4">RxLR effector protein</fullName>
    </recommendedName>
</protein>
<dbReference type="AlphaFoldDB" id="A0A976FHZ4"/>
<evidence type="ECO:0000313" key="3">
    <source>
        <dbReference type="Proteomes" id="UP000294530"/>
    </source>
</evidence>
<sequence length="530" mass="60083">MSSAKPQMSLFWPIWLLVSCFAHRASSTALVKITAFKTETSDHLRVQTRRSNEKFFEERMFDGLLASVADIVAEIAPSLHIRLASNKEAAVTRIFERIHLTAETSRLFESTQFQQLAKIMSKAFPEETTGYEALYSELVKFYGDEKLAVFVAEGMNIPKTKDIAEIYQGIQFDAWSTKADPVQYAYDVLRLGEVRGNMFHSPLLKIWATFAKKKIVSTSVTSSVIFDFLFRMLKKSYSEENLIVMLGTANDVAESQTDAGMVATALFRHWDVTKGSAALKLEQTDLNEIDYSFLKLRILYDQAKMTYNDFKEHMEALIDGASGFNAARVIAILQEHKSTSDLAAKELPKLLQSWKNNELASDTVLTILQLDIAEFKDMQESPIFSIWLSYCDEIGVLLSELRKFSDEQLANILAYTKYNENFREKLDAVQTLIFEEWKQTYNLKQLFYRLGLDEINGNIFESPALSTLLTFAFKSDVLDIVSAISPILQQHVGNYDEFAAMVFEAAYGNMPASNVAQMLYHSVLQGQNNA</sequence>
<dbReference type="RefSeq" id="XP_067816586.1">
    <property type="nucleotide sequence ID" value="XM_067965378.1"/>
</dbReference>
<accession>A0A976FHZ4</accession>
<keyword evidence="3" id="KW-1185">Reference proteome</keyword>
<keyword evidence="1" id="KW-0732">Signal</keyword>
<evidence type="ECO:0000313" key="2">
    <source>
        <dbReference type="EMBL" id="TDH67087.1"/>
    </source>
</evidence>
<dbReference type="Proteomes" id="UP000294530">
    <property type="component" value="Unassembled WGS sequence"/>
</dbReference>
<dbReference type="OrthoDB" id="119900at2759"/>
<organism evidence="2 3">
    <name type="scientific">Bremia lactucae</name>
    <name type="common">Lettuce downy mildew</name>
    <dbReference type="NCBI Taxonomy" id="4779"/>
    <lineage>
        <taxon>Eukaryota</taxon>
        <taxon>Sar</taxon>
        <taxon>Stramenopiles</taxon>
        <taxon>Oomycota</taxon>
        <taxon>Peronosporomycetes</taxon>
        <taxon>Peronosporales</taxon>
        <taxon>Peronosporaceae</taxon>
        <taxon>Bremia</taxon>
    </lineage>
</organism>
<dbReference type="EMBL" id="SHOA02000006">
    <property type="protein sequence ID" value="TDH67087.1"/>
    <property type="molecule type" value="Genomic_DNA"/>
</dbReference>
<gene>
    <name evidence="2" type="ORF">CCR75_007317</name>
</gene>
<evidence type="ECO:0008006" key="4">
    <source>
        <dbReference type="Google" id="ProtNLM"/>
    </source>
</evidence>